<feature type="compositionally biased region" description="Low complexity" evidence="1">
    <location>
        <begin position="414"/>
        <end position="432"/>
    </location>
</feature>
<protein>
    <submittedName>
        <fullName evidence="2">Uncharacterized protein</fullName>
    </submittedName>
</protein>
<sequence length="492" mass="52428">MGSGREHAPATQLLLPLGEKPRTAAAPGRGGGPATTSKPQGGRAAAAQAHFDADELFQRLYVVLAEQKAHAERKRRARAEAAASSSRRDGSGGTTRHEAGRSSDGATATKKQLAEAPLPTNLISDLRQSQAAKRKSQVADVGQSSDAAAAGETPEYHHVPREAAKQFARTTTVDVMRENSGVHQLSGRALKFHMDGQRTIRAVAPETAATGGGGDPLMPSELNRALKHSQTQRDRVLDRNQFQRTRTLEEAAQLVQEQRRDKALRNRHTFEGELSRIAPEGSSGRKHHHRHQHSQSQPQPQAGGANNNARRNSMGGTAVIELLADGGDGAGTGNRRSVLMLDATVVDAVSDETPPDDEPQLGQFPAHEHRVDWTQSDEGSKTRPKLLLTPLLRKADSLWGMRGRFGSGSGKGGPQPLSPSATATAPTTVSQVKTRRGSPAKSSPAQEKNSAISAATTALATTAMTTTTTTTTKTSTTQLRSPKSGFFAKFKR</sequence>
<feature type="region of interest" description="Disordered" evidence="1">
    <location>
        <begin position="402"/>
        <end position="492"/>
    </location>
</feature>
<feature type="compositionally biased region" description="Low complexity" evidence="1">
    <location>
        <begin position="454"/>
        <end position="477"/>
    </location>
</feature>
<keyword evidence="3" id="KW-1185">Reference proteome</keyword>
<feature type="compositionally biased region" description="Gly residues" evidence="1">
    <location>
        <begin position="403"/>
        <end position="413"/>
    </location>
</feature>
<reference evidence="2" key="1">
    <citation type="journal article" date="2023" name="Mol. Phylogenet. Evol.">
        <title>Genome-scale phylogeny and comparative genomics of the fungal order Sordariales.</title>
        <authorList>
            <person name="Hensen N."/>
            <person name="Bonometti L."/>
            <person name="Westerberg I."/>
            <person name="Brannstrom I.O."/>
            <person name="Guillou S."/>
            <person name="Cros-Aarteil S."/>
            <person name="Calhoun S."/>
            <person name="Haridas S."/>
            <person name="Kuo A."/>
            <person name="Mondo S."/>
            <person name="Pangilinan J."/>
            <person name="Riley R."/>
            <person name="LaButti K."/>
            <person name="Andreopoulos B."/>
            <person name="Lipzen A."/>
            <person name="Chen C."/>
            <person name="Yan M."/>
            <person name="Daum C."/>
            <person name="Ng V."/>
            <person name="Clum A."/>
            <person name="Steindorff A."/>
            <person name="Ohm R.A."/>
            <person name="Martin F."/>
            <person name="Silar P."/>
            <person name="Natvig D.O."/>
            <person name="Lalanne C."/>
            <person name="Gautier V."/>
            <person name="Ament-Velasquez S.L."/>
            <person name="Kruys A."/>
            <person name="Hutchinson M.I."/>
            <person name="Powell A.J."/>
            <person name="Barry K."/>
            <person name="Miller A.N."/>
            <person name="Grigoriev I.V."/>
            <person name="Debuchy R."/>
            <person name="Gladieux P."/>
            <person name="Hiltunen Thoren M."/>
            <person name="Johannesson H."/>
        </authorList>
    </citation>
    <scope>NUCLEOTIDE SEQUENCE</scope>
    <source>
        <strain evidence="2">CBS 958.72</strain>
    </source>
</reference>
<feature type="compositionally biased region" description="Basic and acidic residues" evidence="1">
    <location>
        <begin position="257"/>
        <end position="274"/>
    </location>
</feature>
<feature type="region of interest" description="Disordered" evidence="1">
    <location>
        <begin position="1"/>
        <end position="48"/>
    </location>
</feature>
<feature type="compositionally biased region" description="Low complexity" evidence="1">
    <location>
        <begin position="294"/>
        <end position="312"/>
    </location>
</feature>
<name>A0AAE0K709_9PEZI</name>
<feature type="compositionally biased region" description="Acidic residues" evidence="1">
    <location>
        <begin position="349"/>
        <end position="359"/>
    </location>
</feature>
<organism evidence="2 3">
    <name type="scientific">Lasiosphaeria ovina</name>
    <dbReference type="NCBI Taxonomy" id="92902"/>
    <lineage>
        <taxon>Eukaryota</taxon>
        <taxon>Fungi</taxon>
        <taxon>Dikarya</taxon>
        <taxon>Ascomycota</taxon>
        <taxon>Pezizomycotina</taxon>
        <taxon>Sordariomycetes</taxon>
        <taxon>Sordariomycetidae</taxon>
        <taxon>Sordariales</taxon>
        <taxon>Lasiosphaeriaceae</taxon>
        <taxon>Lasiosphaeria</taxon>
    </lineage>
</organism>
<evidence type="ECO:0000256" key="1">
    <source>
        <dbReference type="SAM" id="MobiDB-lite"/>
    </source>
</evidence>
<dbReference type="Proteomes" id="UP001287356">
    <property type="component" value="Unassembled WGS sequence"/>
</dbReference>
<feature type="compositionally biased region" description="Basic residues" evidence="1">
    <location>
        <begin position="284"/>
        <end position="293"/>
    </location>
</feature>
<feature type="region of interest" description="Disordered" evidence="1">
    <location>
        <begin position="349"/>
        <end position="383"/>
    </location>
</feature>
<reference evidence="2" key="2">
    <citation type="submission" date="2023-06" db="EMBL/GenBank/DDBJ databases">
        <authorList>
            <consortium name="Lawrence Berkeley National Laboratory"/>
            <person name="Haridas S."/>
            <person name="Hensen N."/>
            <person name="Bonometti L."/>
            <person name="Westerberg I."/>
            <person name="Brannstrom I.O."/>
            <person name="Guillou S."/>
            <person name="Cros-Aarteil S."/>
            <person name="Calhoun S."/>
            <person name="Kuo A."/>
            <person name="Mondo S."/>
            <person name="Pangilinan J."/>
            <person name="Riley R."/>
            <person name="Labutti K."/>
            <person name="Andreopoulos B."/>
            <person name="Lipzen A."/>
            <person name="Chen C."/>
            <person name="Yanf M."/>
            <person name="Daum C."/>
            <person name="Ng V."/>
            <person name="Clum A."/>
            <person name="Steindorff A."/>
            <person name="Ohm R."/>
            <person name="Martin F."/>
            <person name="Silar P."/>
            <person name="Natvig D."/>
            <person name="Lalanne C."/>
            <person name="Gautier V."/>
            <person name="Ament-Velasquez S.L."/>
            <person name="Kruys A."/>
            <person name="Hutchinson M.I."/>
            <person name="Powell A.J."/>
            <person name="Barry K."/>
            <person name="Miller A.N."/>
            <person name="Grigoriev I.V."/>
            <person name="Debuchy R."/>
            <person name="Gladieux P."/>
            <person name="Thoren M.H."/>
            <person name="Johannesson H."/>
        </authorList>
    </citation>
    <scope>NUCLEOTIDE SEQUENCE</scope>
    <source>
        <strain evidence="2">CBS 958.72</strain>
    </source>
</reference>
<evidence type="ECO:0000313" key="3">
    <source>
        <dbReference type="Proteomes" id="UP001287356"/>
    </source>
</evidence>
<feature type="compositionally biased region" description="Basic and acidic residues" evidence="1">
    <location>
        <begin position="86"/>
        <end position="101"/>
    </location>
</feature>
<proteinExistence type="predicted"/>
<gene>
    <name evidence="2" type="ORF">B0T24DRAFT_680387</name>
</gene>
<accession>A0AAE0K709</accession>
<dbReference type="EMBL" id="JAULSN010000005">
    <property type="protein sequence ID" value="KAK3371289.1"/>
    <property type="molecule type" value="Genomic_DNA"/>
</dbReference>
<feature type="region of interest" description="Disordered" evidence="1">
    <location>
        <begin position="67"/>
        <end position="162"/>
    </location>
</feature>
<evidence type="ECO:0000313" key="2">
    <source>
        <dbReference type="EMBL" id="KAK3371289.1"/>
    </source>
</evidence>
<dbReference type="AlphaFoldDB" id="A0AAE0K709"/>
<feature type="compositionally biased region" description="Polar residues" evidence="1">
    <location>
        <begin position="440"/>
        <end position="453"/>
    </location>
</feature>
<feature type="region of interest" description="Disordered" evidence="1">
    <location>
        <begin position="256"/>
        <end position="312"/>
    </location>
</feature>
<feature type="compositionally biased region" description="Polar residues" evidence="1">
    <location>
        <begin position="121"/>
        <end position="131"/>
    </location>
</feature>
<comment type="caution">
    <text evidence="2">The sequence shown here is derived from an EMBL/GenBank/DDBJ whole genome shotgun (WGS) entry which is preliminary data.</text>
</comment>